<dbReference type="EMBL" id="LXQA010595525">
    <property type="protein sequence ID" value="MCI61213.1"/>
    <property type="molecule type" value="Genomic_DNA"/>
</dbReference>
<sequence length="39" mass="4301">GQLLAQSRTGAPQVVAPRYRGDDFRLEFECQGEARHSPG</sequence>
<accession>A0A392TJB0</accession>
<name>A0A392TJB0_9FABA</name>
<evidence type="ECO:0000313" key="2">
    <source>
        <dbReference type="Proteomes" id="UP000265520"/>
    </source>
</evidence>
<organism evidence="1 2">
    <name type="scientific">Trifolium medium</name>
    <dbReference type="NCBI Taxonomy" id="97028"/>
    <lineage>
        <taxon>Eukaryota</taxon>
        <taxon>Viridiplantae</taxon>
        <taxon>Streptophyta</taxon>
        <taxon>Embryophyta</taxon>
        <taxon>Tracheophyta</taxon>
        <taxon>Spermatophyta</taxon>
        <taxon>Magnoliopsida</taxon>
        <taxon>eudicotyledons</taxon>
        <taxon>Gunneridae</taxon>
        <taxon>Pentapetalae</taxon>
        <taxon>rosids</taxon>
        <taxon>fabids</taxon>
        <taxon>Fabales</taxon>
        <taxon>Fabaceae</taxon>
        <taxon>Papilionoideae</taxon>
        <taxon>50 kb inversion clade</taxon>
        <taxon>NPAAA clade</taxon>
        <taxon>Hologalegina</taxon>
        <taxon>IRL clade</taxon>
        <taxon>Trifolieae</taxon>
        <taxon>Trifolium</taxon>
    </lineage>
</organism>
<dbReference type="Proteomes" id="UP000265520">
    <property type="component" value="Unassembled WGS sequence"/>
</dbReference>
<evidence type="ECO:0000313" key="1">
    <source>
        <dbReference type="EMBL" id="MCI61213.1"/>
    </source>
</evidence>
<dbReference type="AlphaFoldDB" id="A0A392TJB0"/>
<comment type="caution">
    <text evidence="1">The sequence shown here is derived from an EMBL/GenBank/DDBJ whole genome shotgun (WGS) entry which is preliminary data.</text>
</comment>
<proteinExistence type="predicted"/>
<keyword evidence="2" id="KW-1185">Reference proteome</keyword>
<feature type="non-terminal residue" evidence="1">
    <location>
        <position position="1"/>
    </location>
</feature>
<protein>
    <submittedName>
        <fullName evidence="1">Uncharacterized protein</fullName>
    </submittedName>
</protein>
<reference evidence="1 2" key="1">
    <citation type="journal article" date="2018" name="Front. Plant Sci.">
        <title>Red Clover (Trifolium pratense) and Zigzag Clover (T. medium) - A Picture of Genomic Similarities and Differences.</title>
        <authorList>
            <person name="Dluhosova J."/>
            <person name="Istvanek J."/>
            <person name="Nedelnik J."/>
            <person name="Repkova J."/>
        </authorList>
    </citation>
    <scope>NUCLEOTIDE SEQUENCE [LARGE SCALE GENOMIC DNA]</scope>
    <source>
        <strain evidence="2">cv. 10/8</strain>
        <tissue evidence="1">Leaf</tissue>
    </source>
</reference>